<dbReference type="AlphaFoldDB" id="A0A8T2ZHL3"/>
<sequence>MLCAPKSNHGPIVLKKRPELICPVAPLGLFSGPSLKSKTVPVSRNAAYTPLQDSYR</sequence>
<accession>A0A8T2ZHL3</accession>
<comment type="caution">
    <text evidence="1">The sequence shown here is derived from an EMBL/GenBank/DDBJ whole genome shotgun (WGS) entry which is preliminary data.</text>
</comment>
<protein>
    <submittedName>
        <fullName evidence="1">Uncharacterized protein</fullName>
    </submittedName>
</protein>
<proteinExistence type="predicted"/>
<organism evidence="1 2">
    <name type="scientific">Populus deltoides</name>
    <name type="common">Eastern poplar</name>
    <name type="synonym">Eastern cottonwood</name>
    <dbReference type="NCBI Taxonomy" id="3696"/>
    <lineage>
        <taxon>Eukaryota</taxon>
        <taxon>Viridiplantae</taxon>
        <taxon>Streptophyta</taxon>
        <taxon>Embryophyta</taxon>
        <taxon>Tracheophyta</taxon>
        <taxon>Spermatophyta</taxon>
        <taxon>Magnoliopsida</taxon>
        <taxon>eudicotyledons</taxon>
        <taxon>Gunneridae</taxon>
        <taxon>Pentapetalae</taxon>
        <taxon>rosids</taxon>
        <taxon>fabids</taxon>
        <taxon>Malpighiales</taxon>
        <taxon>Salicaceae</taxon>
        <taxon>Saliceae</taxon>
        <taxon>Populus</taxon>
    </lineage>
</organism>
<dbReference type="EMBL" id="JACEGQ020000002">
    <property type="protein sequence ID" value="KAH8517064.1"/>
    <property type="molecule type" value="Genomic_DNA"/>
</dbReference>
<evidence type="ECO:0000313" key="2">
    <source>
        <dbReference type="Proteomes" id="UP000807159"/>
    </source>
</evidence>
<keyword evidence="2" id="KW-1185">Reference proteome</keyword>
<reference evidence="1" key="1">
    <citation type="journal article" date="2021" name="J. Hered.">
        <title>Genome Assembly of Salicaceae Populus deltoides (Eastern Cottonwood) I-69 Based on Nanopore Sequencing and Hi-C Technologies.</title>
        <authorList>
            <person name="Bai S."/>
            <person name="Wu H."/>
            <person name="Zhang J."/>
            <person name="Pan Z."/>
            <person name="Zhao W."/>
            <person name="Li Z."/>
            <person name="Tong C."/>
        </authorList>
    </citation>
    <scope>NUCLEOTIDE SEQUENCE</scope>
    <source>
        <tissue evidence="1">Leaf</tissue>
    </source>
</reference>
<feature type="non-terminal residue" evidence="1">
    <location>
        <position position="56"/>
    </location>
</feature>
<name>A0A8T2ZHL3_POPDE</name>
<evidence type="ECO:0000313" key="1">
    <source>
        <dbReference type="EMBL" id="KAH8517064.1"/>
    </source>
</evidence>
<gene>
    <name evidence="1" type="ORF">H0E87_005133</name>
</gene>
<dbReference type="Proteomes" id="UP000807159">
    <property type="component" value="Chromosome 2"/>
</dbReference>